<dbReference type="GO" id="GO:0061630">
    <property type="term" value="F:ubiquitin protein ligase activity"/>
    <property type="evidence" value="ECO:0007669"/>
    <property type="project" value="UniProtKB-EC"/>
</dbReference>
<dbReference type="PANTHER" id="PTHR45877">
    <property type="entry name" value="E3 UBIQUITIN-PROTEIN LIGASE SIAH2"/>
    <property type="match status" value="1"/>
</dbReference>
<keyword evidence="8" id="KW-0833">Ubl conjugation pathway</keyword>
<dbReference type="PROSITE" id="PS51081">
    <property type="entry name" value="ZF_SIAH"/>
    <property type="match status" value="1"/>
</dbReference>
<keyword evidence="5" id="KW-0808">Transferase</keyword>
<dbReference type="SUPFAM" id="SSF49599">
    <property type="entry name" value="TRAF domain-like"/>
    <property type="match status" value="1"/>
</dbReference>
<dbReference type="GO" id="GO:0005737">
    <property type="term" value="C:cytoplasm"/>
    <property type="evidence" value="ECO:0007669"/>
    <property type="project" value="TreeGrafter"/>
</dbReference>
<dbReference type="EMBL" id="KK853141">
    <property type="protein sequence ID" value="KDR10760.1"/>
    <property type="molecule type" value="Genomic_DNA"/>
</dbReference>
<dbReference type="PROSITE" id="PS50089">
    <property type="entry name" value="ZF_RING_2"/>
    <property type="match status" value="1"/>
</dbReference>
<dbReference type="GO" id="GO:0043161">
    <property type="term" value="P:proteasome-mediated ubiquitin-dependent protein catabolic process"/>
    <property type="evidence" value="ECO:0007669"/>
    <property type="project" value="TreeGrafter"/>
</dbReference>
<proteinExistence type="inferred from homology"/>
<organism evidence="13 14">
    <name type="scientific">Zootermopsis nevadensis</name>
    <name type="common">Dampwood termite</name>
    <dbReference type="NCBI Taxonomy" id="136037"/>
    <lineage>
        <taxon>Eukaryota</taxon>
        <taxon>Metazoa</taxon>
        <taxon>Ecdysozoa</taxon>
        <taxon>Arthropoda</taxon>
        <taxon>Hexapoda</taxon>
        <taxon>Insecta</taxon>
        <taxon>Pterygota</taxon>
        <taxon>Neoptera</taxon>
        <taxon>Polyneoptera</taxon>
        <taxon>Dictyoptera</taxon>
        <taxon>Blattodea</taxon>
        <taxon>Blattoidea</taxon>
        <taxon>Termitoidae</taxon>
        <taxon>Termopsidae</taxon>
        <taxon>Zootermopsis</taxon>
    </lineage>
</organism>
<gene>
    <name evidence="13" type="ORF">L798_15378</name>
</gene>
<evidence type="ECO:0000256" key="8">
    <source>
        <dbReference type="ARBA" id="ARBA00022786"/>
    </source>
</evidence>
<evidence type="ECO:0000256" key="5">
    <source>
        <dbReference type="ARBA" id="ARBA00022679"/>
    </source>
</evidence>
<evidence type="ECO:0000313" key="13">
    <source>
        <dbReference type="EMBL" id="KDR10760.1"/>
    </source>
</evidence>
<protein>
    <recommendedName>
        <fullName evidence="4">RING-type E3 ubiquitin transferase</fullName>
        <ecNumber evidence="4">2.3.2.27</ecNumber>
    </recommendedName>
</protein>
<name>A0A067QN51_ZOONE</name>
<dbReference type="InterPro" id="IPR001841">
    <property type="entry name" value="Znf_RING"/>
</dbReference>
<evidence type="ECO:0000256" key="4">
    <source>
        <dbReference type="ARBA" id="ARBA00012483"/>
    </source>
</evidence>
<dbReference type="Proteomes" id="UP000027135">
    <property type="component" value="Unassembled WGS sequence"/>
</dbReference>
<dbReference type="eggNOG" id="KOG3002">
    <property type="taxonomic scope" value="Eukaryota"/>
</dbReference>
<evidence type="ECO:0000256" key="10">
    <source>
        <dbReference type="PROSITE-ProRule" id="PRU00455"/>
    </source>
</evidence>
<comment type="pathway">
    <text evidence="2">Protein modification; protein ubiquitination.</text>
</comment>
<feature type="domain" description="SIAH-type" evidence="12">
    <location>
        <begin position="66"/>
        <end position="125"/>
    </location>
</feature>
<sequence>MATIIQEVLSELKCRVCMEYFQPPILICANGHCSCNNCRLQVKNCPVCRGTFLNVRNTVLEKVITKLIGRCKNHTFGCNATFPKYDETIKHEKVCPQQPYECPMEGCTWNRPLATMKSHLKEKHGASAGKECGGGVSSLKNFGDNSTWRFVKLFKSEIFVHVSEVRGDTLYTCVFHVGHENESEEFGYFVEISRAAGKEQASAKHTVRNYENDFDEIVISDNCASFNYNFAKKCALRGNRLEMKVQIRSLDTKDSLTS</sequence>
<dbReference type="GO" id="GO:0008270">
    <property type="term" value="F:zinc ion binding"/>
    <property type="evidence" value="ECO:0007669"/>
    <property type="project" value="UniProtKB-KW"/>
</dbReference>
<dbReference type="GO" id="GO:0016567">
    <property type="term" value="P:protein ubiquitination"/>
    <property type="evidence" value="ECO:0007669"/>
    <property type="project" value="UniProtKB-UniPathway"/>
</dbReference>
<keyword evidence="6" id="KW-0479">Metal-binding</keyword>
<comment type="catalytic activity">
    <reaction evidence="1">
        <text>S-ubiquitinyl-[E2 ubiquitin-conjugating enzyme]-L-cysteine + [acceptor protein]-L-lysine = [E2 ubiquitin-conjugating enzyme]-L-cysteine + N(6)-ubiquitinyl-[acceptor protein]-L-lysine.</text>
        <dbReference type="EC" id="2.3.2.27"/>
    </reaction>
</comment>
<dbReference type="GO" id="GO:0031624">
    <property type="term" value="F:ubiquitin conjugating enzyme binding"/>
    <property type="evidence" value="ECO:0007669"/>
    <property type="project" value="TreeGrafter"/>
</dbReference>
<dbReference type="Gene3D" id="3.30.40.10">
    <property type="entry name" value="Zinc/RING finger domain, C3HC4 (zinc finger)"/>
    <property type="match status" value="2"/>
</dbReference>
<dbReference type="EC" id="2.3.2.27" evidence="4"/>
<keyword evidence="14" id="KW-1185">Reference proteome</keyword>
<comment type="similarity">
    <text evidence="3">Belongs to the SINA (Seven in absentia) family.</text>
</comment>
<dbReference type="Gene3D" id="2.60.210.10">
    <property type="entry name" value="Apoptosis, Tumor Necrosis Factor Receptor Associated Protein 2, Chain A"/>
    <property type="match status" value="1"/>
</dbReference>
<keyword evidence="7 10" id="KW-0863">Zinc-finger</keyword>
<evidence type="ECO:0000256" key="2">
    <source>
        <dbReference type="ARBA" id="ARBA00004906"/>
    </source>
</evidence>
<evidence type="ECO:0000259" key="11">
    <source>
        <dbReference type="PROSITE" id="PS50089"/>
    </source>
</evidence>
<keyword evidence="9" id="KW-0862">Zinc</keyword>
<dbReference type="UniPathway" id="UPA00143"/>
<evidence type="ECO:0000256" key="7">
    <source>
        <dbReference type="ARBA" id="ARBA00022771"/>
    </source>
</evidence>
<evidence type="ECO:0000256" key="3">
    <source>
        <dbReference type="ARBA" id="ARBA00009119"/>
    </source>
</evidence>
<dbReference type="Pfam" id="PF21362">
    <property type="entry name" value="Sina_RING"/>
    <property type="match status" value="1"/>
</dbReference>
<evidence type="ECO:0000256" key="6">
    <source>
        <dbReference type="ARBA" id="ARBA00022723"/>
    </source>
</evidence>
<evidence type="ECO:0000256" key="1">
    <source>
        <dbReference type="ARBA" id="ARBA00000900"/>
    </source>
</evidence>
<dbReference type="AlphaFoldDB" id="A0A067QN51"/>
<reference evidence="13 14" key="1">
    <citation type="journal article" date="2014" name="Nat. Commun.">
        <title>Molecular traces of alternative social organization in a termite genome.</title>
        <authorList>
            <person name="Terrapon N."/>
            <person name="Li C."/>
            <person name="Robertson H.M."/>
            <person name="Ji L."/>
            <person name="Meng X."/>
            <person name="Booth W."/>
            <person name="Chen Z."/>
            <person name="Childers C.P."/>
            <person name="Glastad K.M."/>
            <person name="Gokhale K."/>
            <person name="Gowin J."/>
            <person name="Gronenberg W."/>
            <person name="Hermansen R.A."/>
            <person name="Hu H."/>
            <person name="Hunt B.G."/>
            <person name="Huylmans A.K."/>
            <person name="Khalil S.M."/>
            <person name="Mitchell R.D."/>
            <person name="Munoz-Torres M.C."/>
            <person name="Mustard J.A."/>
            <person name="Pan H."/>
            <person name="Reese J.T."/>
            <person name="Scharf M.E."/>
            <person name="Sun F."/>
            <person name="Vogel H."/>
            <person name="Xiao J."/>
            <person name="Yang W."/>
            <person name="Yang Z."/>
            <person name="Yang Z."/>
            <person name="Zhou J."/>
            <person name="Zhu J."/>
            <person name="Brent C.S."/>
            <person name="Elsik C.G."/>
            <person name="Goodisman M.A."/>
            <person name="Liberles D.A."/>
            <person name="Roe R.M."/>
            <person name="Vargo E.L."/>
            <person name="Vilcinskas A."/>
            <person name="Wang J."/>
            <person name="Bornberg-Bauer E."/>
            <person name="Korb J."/>
            <person name="Zhang G."/>
            <person name="Liebig J."/>
        </authorList>
    </citation>
    <scope>NUCLEOTIDE SEQUENCE [LARGE SCALE GENOMIC DNA]</scope>
    <source>
        <tissue evidence="13">Whole organism</tissue>
    </source>
</reference>
<dbReference type="InterPro" id="IPR004162">
    <property type="entry name" value="SINA-like_animal"/>
</dbReference>
<dbReference type="InterPro" id="IPR049548">
    <property type="entry name" value="Sina-like_RING"/>
</dbReference>
<dbReference type="InParanoid" id="A0A067QN51"/>
<evidence type="ECO:0000256" key="9">
    <source>
        <dbReference type="ARBA" id="ARBA00022833"/>
    </source>
</evidence>
<dbReference type="InterPro" id="IPR008974">
    <property type="entry name" value="TRAF-like"/>
</dbReference>
<dbReference type="SUPFAM" id="SSF57850">
    <property type="entry name" value="RING/U-box"/>
    <property type="match status" value="1"/>
</dbReference>
<evidence type="ECO:0000313" key="14">
    <source>
        <dbReference type="Proteomes" id="UP000027135"/>
    </source>
</evidence>
<evidence type="ECO:0000259" key="12">
    <source>
        <dbReference type="PROSITE" id="PS51081"/>
    </source>
</evidence>
<dbReference type="PANTHER" id="PTHR45877:SF2">
    <property type="entry name" value="E3 UBIQUITIN-PROTEIN LIGASE SINA-RELATED"/>
    <property type="match status" value="1"/>
</dbReference>
<dbReference type="InterPro" id="IPR013010">
    <property type="entry name" value="Znf_SIAH"/>
</dbReference>
<feature type="domain" description="RING-type" evidence="11">
    <location>
        <begin position="14"/>
        <end position="49"/>
    </location>
</feature>
<dbReference type="InterPro" id="IPR013083">
    <property type="entry name" value="Znf_RING/FYVE/PHD"/>
</dbReference>
<accession>A0A067QN51</accession>
<dbReference type="Pfam" id="PF21361">
    <property type="entry name" value="Sina_ZnF"/>
    <property type="match status" value="1"/>
</dbReference>